<dbReference type="InterPro" id="IPR001173">
    <property type="entry name" value="Glyco_trans_2-like"/>
</dbReference>
<keyword evidence="2" id="KW-0328">Glycosyltransferase</keyword>
<evidence type="ECO:0000259" key="4">
    <source>
        <dbReference type="Pfam" id="PF00535"/>
    </source>
</evidence>
<dbReference type="PANTHER" id="PTHR43685:SF5">
    <property type="entry name" value="GLYCOSYLTRANSFERASE EPSE-RELATED"/>
    <property type="match status" value="1"/>
</dbReference>
<accession>A0AA94PPK8</accession>
<comment type="similarity">
    <text evidence="1">Belongs to the glycosyltransferase 2 family.</text>
</comment>
<comment type="caution">
    <text evidence="5">The sequence shown here is derived from an EMBL/GenBank/DDBJ whole genome shotgun (WGS) entry which is preliminary data.</text>
</comment>
<dbReference type="CDD" id="cd00761">
    <property type="entry name" value="Glyco_tranf_GTA_type"/>
    <property type="match status" value="1"/>
</dbReference>
<gene>
    <name evidence="5" type="ORF">EDC59_101537</name>
</gene>
<evidence type="ECO:0000256" key="2">
    <source>
        <dbReference type="ARBA" id="ARBA00022676"/>
    </source>
</evidence>
<dbReference type="GO" id="GO:0016757">
    <property type="term" value="F:glycosyltransferase activity"/>
    <property type="evidence" value="ECO:0007669"/>
    <property type="project" value="UniProtKB-KW"/>
</dbReference>
<evidence type="ECO:0000313" key="6">
    <source>
        <dbReference type="Proteomes" id="UP000295506"/>
    </source>
</evidence>
<protein>
    <submittedName>
        <fullName evidence="5">Glycosyl transferase family 2</fullName>
    </submittedName>
</protein>
<feature type="domain" description="Glycosyltransferase 2-like" evidence="4">
    <location>
        <begin position="7"/>
        <end position="174"/>
    </location>
</feature>
<dbReference type="SUPFAM" id="SSF53448">
    <property type="entry name" value="Nucleotide-diphospho-sugar transferases"/>
    <property type="match status" value="1"/>
</dbReference>
<evidence type="ECO:0000256" key="1">
    <source>
        <dbReference type="ARBA" id="ARBA00006739"/>
    </source>
</evidence>
<evidence type="ECO:0000256" key="3">
    <source>
        <dbReference type="ARBA" id="ARBA00022679"/>
    </source>
</evidence>
<dbReference type="InterPro" id="IPR050834">
    <property type="entry name" value="Glycosyltransf_2"/>
</dbReference>
<name>A0AA94PPK8_9BACT</name>
<dbReference type="EMBL" id="SOBK01000001">
    <property type="protein sequence ID" value="TDT92133.1"/>
    <property type="molecule type" value="Genomic_DNA"/>
</dbReference>
<dbReference type="InterPro" id="IPR029044">
    <property type="entry name" value="Nucleotide-diphossugar_trans"/>
</dbReference>
<organism evidence="5 6">
    <name type="scientific">Pseudodesulfovibrio indicus</name>
    <dbReference type="NCBI Taxonomy" id="1716143"/>
    <lineage>
        <taxon>Bacteria</taxon>
        <taxon>Pseudomonadati</taxon>
        <taxon>Thermodesulfobacteriota</taxon>
        <taxon>Desulfovibrionia</taxon>
        <taxon>Desulfovibrionales</taxon>
        <taxon>Desulfovibrionaceae</taxon>
    </lineage>
</organism>
<sequence length="339" mass="37892">MATPRISVTMPCYNCGETVGRALDSLLAQRNAEFEVVAVDDGSDDDTAGILAEYARRDSRVRFLQIEHGGVIRAANAAIQAARGEYVARMDADDVCLPDRLAAQARLLDDCPDLGLVGCRVRFGGDRRRSRGYALYVDWTNTLLTPEAIRLNRFVEFPVPNPSIMFRRTALETYGGYVRGDFPEDYELLLRWQEAGVPMAKADEELLIWNDPPDRLSRTHARYDVDAFYRVKTDYLARWLSRNNPHHPAVHILGSGRTTRKRADLLLDHGIEFAAYYDVDPKKIGNTVNGVPVLDRNDVPAPGEGFCLPYVASRGARAEIAEFLEGRGFVLGRDYIPAA</sequence>
<proteinExistence type="inferred from homology"/>
<dbReference type="AlphaFoldDB" id="A0AA94PPK8"/>
<evidence type="ECO:0000313" key="5">
    <source>
        <dbReference type="EMBL" id="TDT92133.1"/>
    </source>
</evidence>
<dbReference type="Pfam" id="PF00535">
    <property type="entry name" value="Glycos_transf_2"/>
    <property type="match status" value="1"/>
</dbReference>
<dbReference type="Gene3D" id="3.90.550.10">
    <property type="entry name" value="Spore Coat Polysaccharide Biosynthesis Protein SpsA, Chain A"/>
    <property type="match status" value="1"/>
</dbReference>
<dbReference type="RefSeq" id="WP_078063711.1">
    <property type="nucleotide sequence ID" value="NZ_CP014206.1"/>
</dbReference>
<dbReference type="PANTHER" id="PTHR43685">
    <property type="entry name" value="GLYCOSYLTRANSFERASE"/>
    <property type="match status" value="1"/>
</dbReference>
<reference evidence="5 6" key="1">
    <citation type="submission" date="2019-03" db="EMBL/GenBank/DDBJ databases">
        <title>Genomic Encyclopedia of Type Strains, Phase IV (KMG-IV): sequencing the most valuable type-strain genomes for metagenomic binning, comparative biology and taxonomic classification.</title>
        <authorList>
            <person name="Goeker M."/>
        </authorList>
    </citation>
    <scope>NUCLEOTIDE SEQUENCE [LARGE SCALE GENOMIC DNA]</scope>
    <source>
        <strain evidence="5 6">DSM 101483</strain>
    </source>
</reference>
<dbReference type="Proteomes" id="UP000295506">
    <property type="component" value="Unassembled WGS sequence"/>
</dbReference>
<keyword evidence="3 5" id="KW-0808">Transferase</keyword>